<dbReference type="Proteomes" id="UP000198943">
    <property type="component" value="Unassembled WGS sequence"/>
</dbReference>
<dbReference type="InterPro" id="IPR050179">
    <property type="entry name" value="Trans_hexapeptide_repeat"/>
</dbReference>
<reference evidence="3" key="1">
    <citation type="submission" date="2016-10" db="EMBL/GenBank/DDBJ databases">
        <authorList>
            <person name="Varghese N."/>
            <person name="Submissions S."/>
        </authorList>
    </citation>
    <scope>NUCLEOTIDE SEQUENCE [LARGE SCALE GENOMIC DNA]</scope>
    <source>
        <strain evidence="3">DSM 11005</strain>
    </source>
</reference>
<dbReference type="RefSeq" id="WP_093728981.1">
    <property type="nucleotide sequence ID" value="NZ_FMYW01000001.1"/>
</dbReference>
<dbReference type="EMBL" id="FMYW01000001">
    <property type="protein sequence ID" value="SDB97118.1"/>
    <property type="molecule type" value="Genomic_DNA"/>
</dbReference>
<keyword evidence="2" id="KW-0012">Acyltransferase</keyword>
<dbReference type="GO" id="GO:0016746">
    <property type="term" value="F:acyltransferase activity"/>
    <property type="evidence" value="ECO:0007669"/>
    <property type="project" value="UniProtKB-KW"/>
</dbReference>
<evidence type="ECO:0000259" key="1">
    <source>
        <dbReference type="Pfam" id="PF17836"/>
    </source>
</evidence>
<dbReference type="InterPro" id="IPR041561">
    <property type="entry name" value="PglD_N"/>
</dbReference>
<dbReference type="OrthoDB" id="9801456at2"/>
<gene>
    <name evidence="2" type="ORF">SAMN04487864_101212</name>
</gene>
<evidence type="ECO:0000313" key="2">
    <source>
        <dbReference type="EMBL" id="SDB97118.1"/>
    </source>
</evidence>
<evidence type="ECO:0000313" key="3">
    <source>
        <dbReference type="Proteomes" id="UP000198943"/>
    </source>
</evidence>
<dbReference type="SUPFAM" id="SSF51161">
    <property type="entry name" value="Trimeric LpxA-like enzymes"/>
    <property type="match status" value="1"/>
</dbReference>
<dbReference type="InterPro" id="IPR011004">
    <property type="entry name" value="Trimer_LpxA-like_sf"/>
</dbReference>
<keyword evidence="3" id="KW-1185">Reference proteome</keyword>
<dbReference type="PANTHER" id="PTHR43300">
    <property type="entry name" value="ACETYLTRANSFERASE"/>
    <property type="match status" value="1"/>
</dbReference>
<dbReference type="InterPro" id="IPR001451">
    <property type="entry name" value="Hexapep"/>
</dbReference>
<dbReference type="AlphaFoldDB" id="A0A1G6HSJ6"/>
<organism evidence="2 3">
    <name type="scientific">Succiniclasticum ruminis</name>
    <dbReference type="NCBI Taxonomy" id="40841"/>
    <lineage>
        <taxon>Bacteria</taxon>
        <taxon>Bacillati</taxon>
        <taxon>Bacillota</taxon>
        <taxon>Negativicutes</taxon>
        <taxon>Acidaminococcales</taxon>
        <taxon>Acidaminococcaceae</taxon>
        <taxon>Succiniclasticum</taxon>
    </lineage>
</organism>
<dbReference type="Pfam" id="PF00132">
    <property type="entry name" value="Hexapep"/>
    <property type="match status" value="1"/>
</dbReference>
<name>A0A1G6HSJ6_9FIRM</name>
<feature type="domain" description="PglD N-terminal" evidence="1">
    <location>
        <begin position="4"/>
        <end position="78"/>
    </location>
</feature>
<dbReference type="Pfam" id="PF17836">
    <property type="entry name" value="PglD_N"/>
    <property type="match status" value="1"/>
</dbReference>
<dbReference type="PANTHER" id="PTHR43300:SF7">
    <property type="entry name" value="UDP-N-ACETYLBACILLOSAMINE N-ACETYLTRANSFERASE"/>
    <property type="match status" value="1"/>
</dbReference>
<proteinExistence type="predicted"/>
<protein>
    <submittedName>
        <fullName evidence="2">Sugar O-acyltransferase, sialic acid O-acetyltransferase NeuD family</fullName>
    </submittedName>
</protein>
<sequence length="188" mass="19726">MREKLLLVGAGGFGRVALEHAQQAFDCALVDDGYVPGTVINGAEVVGKVGDIARLFGEYQKLVVVIGNNKLREKVYQEAAAIGYDFPNIIVSSAYISPHATIGSGCIILNNAVVQGGAKVGNGVILNTGVEVHLDSVVEDYVLIYTNSVVRTHAHVGRRAHIGSTLTIGNNVTVPEDGVVENGCSLSV</sequence>
<keyword evidence="2" id="KW-0808">Transferase</keyword>
<dbReference type="Gene3D" id="2.160.10.10">
    <property type="entry name" value="Hexapeptide repeat proteins"/>
    <property type="match status" value="1"/>
</dbReference>
<dbReference type="Gene3D" id="3.40.50.20">
    <property type="match status" value="1"/>
</dbReference>
<accession>A0A1G6HSJ6</accession>